<dbReference type="Pfam" id="PF12796">
    <property type="entry name" value="Ank_2"/>
    <property type="match status" value="1"/>
</dbReference>
<dbReference type="SMART" id="SM00248">
    <property type="entry name" value="ANK"/>
    <property type="match status" value="1"/>
</dbReference>
<evidence type="ECO:0000256" key="3">
    <source>
        <dbReference type="PROSITE-ProRule" id="PRU00023"/>
    </source>
</evidence>
<gene>
    <name evidence="4" type="ORF">KOR42_12650</name>
</gene>
<dbReference type="SUPFAM" id="SSF48403">
    <property type="entry name" value="Ankyrin repeat"/>
    <property type="match status" value="1"/>
</dbReference>
<proteinExistence type="predicted"/>
<name>A0A5C5X579_9PLAN</name>
<dbReference type="AlphaFoldDB" id="A0A5C5X579"/>
<dbReference type="InterPro" id="IPR002110">
    <property type="entry name" value="Ankyrin_rpt"/>
</dbReference>
<comment type="caution">
    <text evidence="4">The sequence shown here is derived from an EMBL/GenBank/DDBJ whole genome shotgun (WGS) entry which is preliminary data.</text>
</comment>
<dbReference type="PROSITE" id="PS50297">
    <property type="entry name" value="ANK_REP_REGION"/>
    <property type="match status" value="1"/>
</dbReference>
<keyword evidence="5" id="KW-1185">Reference proteome</keyword>
<sequence>MPEGFNALAPVFSAVHLGDLDEVQQAVEEDPNCVHALDDHGASPLHYATLRGHREIAEFLIEAGADVNLRDGEFSATPAGWAIEFLRRRGGLLAMEIDDLVEAIDHEDIRIIERSLIRFPALRDAVSRSGEPLRTLAKSCRSERIRRLFE</sequence>
<dbReference type="InterPro" id="IPR036770">
    <property type="entry name" value="Ankyrin_rpt-contain_sf"/>
</dbReference>
<dbReference type="InterPro" id="IPR050776">
    <property type="entry name" value="Ank_Repeat/CDKN_Inhibitor"/>
</dbReference>
<organism evidence="4 5">
    <name type="scientific">Thalassoglobus neptunius</name>
    <dbReference type="NCBI Taxonomy" id="1938619"/>
    <lineage>
        <taxon>Bacteria</taxon>
        <taxon>Pseudomonadati</taxon>
        <taxon>Planctomycetota</taxon>
        <taxon>Planctomycetia</taxon>
        <taxon>Planctomycetales</taxon>
        <taxon>Planctomycetaceae</taxon>
        <taxon>Thalassoglobus</taxon>
    </lineage>
</organism>
<protein>
    <submittedName>
        <fullName evidence="4">Ankyrin repeats (3 copies)</fullName>
    </submittedName>
</protein>
<dbReference type="EMBL" id="SIHI01000001">
    <property type="protein sequence ID" value="TWT57898.1"/>
    <property type="molecule type" value="Genomic_DNA"/>
</dbReference>
<dbReference type="OrthoDB" id="260625at2"/>
<evidence type="ECO:0000313" key="4">
    <source>
        <dbReference type="EMBL" id="TWT57898.1"/>
    </source>
</evidence>
<dbReference type="PANTHER" id="PTHR24201:SF16">
    <property type="entry name" value="ANKYRIN-1-LIKE-RELATED"/>
    <property type="match status" value="1"/>
</dbReference>
<dbReference type="Gene3D" id="1.25.40.20">
    <property type="entry name" value="Ankyrin repeat-containing domain"/>
    <property type="match status" value="1"/>
</dbReference>
<dbReference type="PANTHER" id="PTHR24201">
    <property type="entry name" value="ANK_REP_REGION DOMAIN-CONTAINING PROTEIN"/>
    <property type="match status" value="1"/>
</dbReference>
<reference evidence="4 5" key="1">
    <citation type="submission" date="2019-02" db="EMBL/GenBank/DDBJ databases">
        <title>Deep-cultivation of Planctomycetes and their phenomic and genomic characterization uncovers novel biology.</title>
        <authorList>
            <person name="Wiegand S."/>
            <person name="Jogler M."/>
            <person name="Boedeker C."/>
            <person name="Pinto D."/>
            <person name="Vollmers J."/>
            <person name="Rivas-Marin E."/>
            <person name="Kohn T."/>
            <person name="Peeters S.H."/>
            <person name="Heuer A."/>
            <person name="Rast P."/>
            <person name="Oberbeckmann S."/>
            <person name="Bunk B."/>
            <person name="Jeske O."/>
            <person name="Meyerdierks A."/>
            <person name="Storesund J.E."/>
            <person name="Kallscheuer N."/>
            <person name="Luecker S."/>
            <person name="Lage O.M."/>
            <person name="Pohl T."/>
            <person name="Merkel B.J."/>
            <person name="Hornburger P."/>
            <person name="Mueller R.-W."/>
            <person name="Bruemmer F."/>
            <person name="Labrenz M."/>
            <person name="Spormann A.M."/>
            <person name="Op Den Camp H."/>
            <person name="Overmann J."/>
            <person name="Amann R."/>
            <person name="Jetten M.S.M."/>
            <person name="Mascher T."/>
            <person name="Medema M.H."/>
            <person name="Devos D.P."/>
            <person name="Kaster A.-K."/>
            <person name="Ovreas L."/>
            <person name="Rohde M."/>
            <person name="Galperin M.Y."/>
            <person name="Jogler C."/>
        </authorList>
    </citation>
    <scope>NUCLEOTIDE SEQUENCE [LARGE SCALE GENOMIC DNA]</scope>
    <source>
        <strain evidence="4 5">KOR42</strain>
    </source>
</reference>
<keyword evidence="2 3" id="KW-0040">ANK repeat</keyword>
<dbReference type="Proteomes" id="UP000317243">
    <property type="component" value="Unassembled WGS sequence"/>
</dbReference>
<dbReference type="RefSeq" id="WP_146507931.1">
    <property type="nucleotide sequence ID" value="NZ_SIHI01000001.1"/>
</dbReference>
<evidence type="ECO:0000256" key="2">
    <source>
        <dbReference type="ARBA" id="ARBA00023043"/>
    </source>
</evidence>
<evidence type="ECO:0000313" key="5">
    <source>
        <dbReference type="Proteomes" id="UP000317243"/>
    </source>
</evidence>
<feature type="repeat" description="ANK" evidence="3">
    <location>
        <begin position="40"/>
        <end position="72"/>
    </location>
</feature>
<accession>A0A5C5X579</accession>
<keyword evidence="1" id="KW-0677">Repeat</keyword>
<evidence type="ECO:0000256" key="1">
    <source>
        <dbReference type="ARBA" id="ARBA00022737"/>
    </source>
</evidence>
<dbReference type="PROSITE" id="PS50088">
    <property type="entry name" value="ANK_REPEAT"/>
    <property type="match status" value="1"/>
</dbReference>